<organism evidence="6 7">
    <name type="scientific">Eimeria acervulina</name>
    <name type="common">Coccidian parasite</name>
    <dbReference type="NCBI Taxonomy" id="5801"/>
    <lineage>
        <taxon>Eukaryota</taxon>
        <taxon>Sar</taxon>
        <taxon>Alveolata</taxon>
        <taxon>Apicomplexa</taxon>
        <taxon>Conoidasida</taxon>
        <taxon>Coccidia</taxon>
        <taxon>Eucoccidiorida</taxon>
        <taxon>Eimeriorina</taxon>
        <taxon>Eimeriidae</taxon>
        <taxon>Eimeria</taxon>
    </lineage>
</organism>
<dbReference type="GO" id="GO:0003723">
    <property type="term" value="F:RNA binding"/>
    <property type="evidence" value="ECO:0007669"/>
    <property type="project" value="InterPro"/>
</dbReference>
<name>U6GMX3_EIMAC</name>
<dbReference type="GO" id="GO:0009982">
    <property type="term" value="F:pseudouridine synthase activity"/>
    <property type="evidence" value="ECO:0007669"/>
    <property type="project" value="InterPro"/>
</dbReference>
<evidence type="ECO:0000256" key="1">
    <source>
        <dbReference type="ARBA" id="ARBA00009375"/>
    </source>
</evidence>
<dbReference type="InterPro" id="IPR020103">
    <property type="entry name" value="PsdUridine_synth_cat_dom_sf"/>
</dbReference>
<feature type="compositionally biased region" description="Low complexity" evidence="4">
    <location>
        <begin position="23"/>
        <end position="34"/>
    </location>
</feature>
<sequence length="504" mass="55405">MYTADRAEDAILLEEQQSCMQCSDSSSSSSSSKSIKPHMRSGGDSRSRSRSNSNSNSSSNSSSRPASDKRGGPRPSESPAAAVCLKKKKKQKEFNWGQQQQQRVLLKIAYNGEAYARQRCEHPKAVDEGPQTFFFKSARSNISLWGLSLAEREKATVLEPFRFDCLYRVYKYFFNVKGLDLQKMQLAARRFIGLHNFLRFCKIDKKQERSLWRRIIRFDVETQGDTFAAATIVGVRFMMAALMEVGSGAQPETFISDLLREGEETEKEAQEAVAASAAASAAAAAAAAEAPAAAAAAGSKRGKTAAAQLEVQADRGGRQGLSPAPACNLVLYDCCFEGLYFSRSGVVNLLMEPQGSSNSSNNNTNNNSSSSNSNTRSSSNSNSNGSSSSGAREAAEDRDNTERYTKEDRHNKQDPQQHLFAESAIKQRTETTPQPVAAPAAAAEVQQSRSCHFGLPPCSTEESRTFQVQPMHEQQQKQQKQQQQRRGAVWHAYSIEFAARCLYT</sequence>
<comment type="similarity">
    <text evidence="1">Belongs to the tRNA pseudouridine synthase TruA family.</text>
</comment>
<evidence type="ECO:0000259" key="5">
    <source>
        <dbReference type="Pfam" id="PF01416"/>
    </source>
</evidence>
<keyword evidence="3 6" id="KW-0413">Isomerase</keyword>
<protein>
    <submittedName>
        <fullName evidence="6">tRNA pseudouridine synthase, related</fullName>
        <ecNumber evidence="6">5.4.99.-</ecNumber>
    </submittedName>
</protein>
<evidence type="ECO:0000313" key="6">
    <source>
        <dbReference type="EMBL" id="CDI79979.1"/>
    </source>
</evidence>
<feature type="region of interest" description="Disordered" evidence="4">
    <location>
        <begin position="15"/>
        <end position="81"/>
    </location>
</feature>
<feature type="compositionally biased region" description="Low complexity" evidence="4">
    <location>
        <begin position="355"/>
        <end position="389"/>
    </location>
</feature>
<dbReference type="PANTHER" id="PTHR11142:SF5">
    <property type="entry name" value="TRNA PSEUDOURIDINE(38_39) SYNTHASE"/>
    <property type="match status" value="1"/>
</dbReference>
<reference evidence="6" key="1">
    <citation type="submission" date="2013-10" db="EMBL/GenBank/DDBJ databases">
        <title>Genomic analysis of the causative agents of coccidiosis in chickens.</title>
        <authorList>
            <person name="Reid A.J."/>
            <person name="Blake D."/>
            <person name="Billington K."/>
            <person name="Browne H."/>
            <person name="Dunn M."/>
            <person name="Hung S."/>
            <person name="Kawahara F."/>
            <person name="Miranda-Saavedra D."/>
            <person name="Mourier T."/>
            <person name="Nagra H."/>
            <person name="Otto T.D."/>
            <person name="Rawlings N."/>
            <person name="Sanchez A."/>
            <person name="Sanders M."/>
            <person name="Subramaniam C."/>
            <person name="Tay Y."/>
            <person name="Dear P."/>
            <person name="Doerig C."/>
            <person name="Gruber A."/>
            <person name="Parkinson J."/>
            <person name="Shirley M."/>
            <person name="Wan K.L."/>
            <person name="Berriman M."/>
            <person name="Tomley F."/>
            <person name="Pain A."/>
        </authorList>
    </citation>
    <scope>NUCLEOTIDE SEQUENCE [LARGE SCALE GENOMIC DNA]</scope>
    <source>
        <strain evidence="6">Houghton</strain>
    </source>
</reference>
<dbReference type="InterPro" id="IPR020097">
    <property type="entry name" value="PsdUridine_synth_TruA_a/b_dom"/>
</dbReference>
<dbReference type="SUPFAM" id="SSF55120">
    <property type="entry name" value="Pseudouridine synthase"/>
    <property type="match status" value="1"/>
</dbReference>
<dbReference type="GO" id="GO:0005737">
    <property type="term" value="C:cytoplasm"/>
    <property type="evidence" value="ECO:0007669"/>
    <property type="project" value="TreeGrafter"/>
</dbReference>
<dbReference type="PANTHER" id="PTHR11142">
    <property type="entry name" value="PSEUDOURIDYLATE SYNTHASE"/>
    <property type="match status" value="1"/>
</dbReference>
<dbReference type="EC" id="5.4.99.-" evidence="6"/>
<dbReference type="GeneID" id="25269386"/>
<evidence type="ECO:0000256" key="4">
    <source>
        <dbReference type="SAM" id="MobiDB-lite"/>
    </source>
</evidence>
<dbReference type="GO" id="GO:0005634">
    <property type="term" value="C:nucleus"/>
    <property type="evidence" value="ECO:0007669"/>
    <property type="project" value="TreeGrafter"/>
</dbReference>
<proteinExistence type="inferred from homology"/>
<keyword evidence="2" id="KW-0819">tRNA processing</keyword>
<dbReference type="Gene3D" id="3.30.70.660">
    <property type="entry name" value="Pseudouridine synthase I, catalytic domain, C-terminal subdomain"/>
    <property type="match status" value="1"/>
</dbReference>
<gene>
    <name evidence="6" type="ORF">EAH_00013160</name>
</gene>
<feature type="compositionally biased region" description="Basic and acidic residues" evidence="4">
    <location>
        <begin position="393"/>
        <end position="415"/>
    </location>
</feature>
<dbReference type="Proteomes" id="UP000018050">
    <property type="component" value="Unassembled WGS sequence"/>
</dbReference>
<dbReference type="VEuPathDB" id="ToxoDB:EAH_00013160"/>
<feature type="domain" description="Pseudouridine synthase I TruA alpha/beta" evidence="5">
    <location>
        <begin position="187"/>
        <end position="272"/>
    </location>
</feature>
<reference evidence="6" key="2">
    <citation type="submission" date="2013-10" db="EMBL/GenBank/DDBJ databases">
        <authorList>
            <person name="Aslett M."/>
        </authorList>
    </citation>
    <scope>NUCLEOTIDE SEQUENCE [LARGE SCALE GENOMIC DNA]</scope>
    <source>
        <strain evidence="6">Houghton</strain>
    </source>
</reference>
<evidence type="ECO:0000256" key="2">
    <source>
        <dbReference type="ARBA" id="ARBA00022694"/>
    </source>
</evidence>
<feature type="region of interest" description="Disordered" evidence="4">
    <location>
        <begin position="354"/>
        <end position="418"/>
    </location>
</feature>
<dbReference type="InterPro" id="IPR020095">
    <property type="entry name" value="PsdUridine_synth_TruA_C"/>
</dbReference>
<keyword evidence="7" id="KW-1185">Reference proteome</keyword>
<dbReference type="GO" id="GO:0031119">
    <property type="term" value="P:tRNA pseudouridine synthesis"/>
    <property type="evidence" value="ECO:0007669"/>
    <property type="project" value="TreeGrafter"/>
</dbReference>
<evidence type="ECO:0000313" key="7">
    <source>
        <dbReference type="Proteomes" id="UP000018050"/>
    </source>
</evidence>
<dbReference type="EMBL" id="HG671118">
    <property type="protein sequence ID" value="CDI79979.1"/>
    <property type="molecule type" value="Genomic_DNA"/>
</dbReference>
<dbReference type="RefSeq" id="XP_013250001.1">
    <property type="nucleotide sequence ID" value="XM_013394547.1"/>
</dbReference>
<accession>U6GMX3</accession>
<dbReference type="Pfam" id="PF01416">
    <property type="entry name" value="PseudoU_synth_1"/>
    <property type="match status" value="1"/>
</dbReference>
<dbReference type="GO" id="GO:1990481">
    <property type="term" value="P:mRNA pseudouridine synthesis"/>
    <property type="evidence" value="ECO:0007669"/>
    <property type="project" value="TreeGrafter"/>
</dbReference>
<feature type="compositionally biased region" description="Low complexity" evidence="4">
    <location>
        <begin position="50"/>
        <end position="64"/>
    </location>
</feature>
<dbReference type="AlphaFoldDB" id="U6GMX3"/>
<dbReference type="InterPro" id="IPR001406">
    <property type="entry name" value="PsdUridine_synth_TruA"/>
</dbReference>
<dbReference type="OrthoDB" id="25767at2759"/>
<evidence type="ECO:0000256" key="3">
    <source>
        <dbReference type="ARBA" id="ARBA00023235"/>
    </source>
</evidence>